<dbReference type="STRING" id="1850254.LPB137_02660"/>
<dbReference type="OrthoDB" id="286202at2"/>
<dbReference type="PANTHER" id="PTHR30024:SF48">
    <property type="entry name" value="ABC TRANSPORTER SUBSTRATE-BINDING PROTEIN"/>
    <property type="match status" value="1"/>
</dbReference>
<evidence type="ECO:0000313" key="3">
    <source>
        <dbReference type="Proteomes" id="UP000186074"/>
    </source>
</evidence>
<dbReference type="Proteomes" id="UP000186074">
    <property type="component" value="Chromosome"/>
</dbReference>
<name>A0A1P8KJW5_9BACT</name>
<dbReference type="KEGG" id="alp:LPB137_02660"/>
<protein>
    <recommendedName>
        <fullName evidence="1">SsuA/THI5-like domain-containing protein</fullName>
    </recommendedName>
</protein>
<proteinExistence type="predicted"/>
<dbReference type="Pfam" id="PF09084">
    <property type="entry name" value="NMT1"/>
    <property type="match status" value="1"/>
</dbReference>
<gene>
    <name evidence="2" type="ORF">LPB137_02660</name>
</gene>
<dbReference type="RefSeq" id="WP_076084040.1">
    <property type="nucleotide sequence ID" value="NZ_CP019070.1"/>
</dbReference>
<dbReference type="AlphaFoldDB" id="A0A1P8KJW5"/>
<accession>A0A1P8KJW5</accession>
<reference evidence="2 3" key="1">
    <citation type="submission" date="2017-01" db="EMBL/GenBank/DDBJ databases">
        <title>Genome sequencing of Arcobacter sp. LPB0137.</title>
        <authorList>
            <person name="Lee G.-W."/>
            <person name="Yi H."/>
        </authorList>
    </citation>
    <scope>NUCLEOTIDE SEQUENCE [LARGE SCALE GENOMIC DNA]</scope>
    <source>
        <strain evidence="2 3">LPB0137</strain>
    </source>
</reference>
<evidence type="ECO:0000259" key="1">
    <source>
        <dbReference type="Pfam" id="PF09084"/>
    </source>
</evidence>
<evidence type="ECO:0000313" key="2">
    <source>
        <dbReference type="EMBL" id="APW64824.1"/>
    </source>
</evidence>
<dbReference type="EMBL" id="CP019070">
    <property type="protein sequence ID" value="APW64824.1"/>
    <property type="molecule type" value="Genomic_DNA"/>
</dbReference>
<dbReference type="PANTHER" id="PTHR30024">
    <property type="entry name" value="ALIPHATIC SULFONATES-BINDING PROTEIN-RELATED"/>
    <property type="match status" value="1"/>
</dbReference>
<organism evidence="2 3">
    <name type="scientific">Poseidonibacter parvus</name>
    <dbReference type="NCBI Taxonomy" id="1850254"/>
    <lineage>
        <taxon>Bacteria</taxon>
        <taxon>Pseudomonadati</taxon>
        <taxon>Campylobacterota</taxon>
        <taxon>Epsilonproteobacteria</taxon>
        <taxon>Campylobacterales</taxon>
        <taxon>Arcobacteraceae</taxon>
        <taxon>Poseidonibacter</taxon>
    </lineage>
</organism>
<dbReference type="InterPro" id="IPR015168">
    <property type="entry name" value="SsuA/THI5"/>
</dbReference>
<feature type="domain" description="SsuA/THI5-like" evidence="1">
    <location>
        <begin position="43"/>
        <end position="234"/>
    </location>
</feature>
<sequence>MKLKLIIILFATLINLFANEKIKIGVLAFGTVNWELEVLKHNNFDKKYGIEVEVVKLASKNAVSIALQSNSVDVIVNDWIWVNRQKASNKDISFYPYSKAVGALYVNDKKINSILDLKDKKLGIAGGSVDKTWLLFRAYSKKMYDKDLKNMLEPVFAAPPILYKKMLDKSLSAAINFWHFNAKLDSKKMKRLLGVKEILNEFNINSDIPLIGWTFNSDYGRKNMKTINSFLQASYETKKLLSTSSEEWIRIKPLMKVKNEKMFEALKNGYINGTVKNFNKEHIESSKKVFDILYKEGGEKLVGKSKFLDEKIFWDFTPNIKW</sequence>
<dbReference type="SUPFAM" id="SSF53850">
    <property type="entry name" value="Periplasmic binding protein-like II"/>
    <property type="match status" value="1"/>
</dbReference>
<keyword evidence="3" id="KW-1185">Reference proteome</keyword>
<dbReference type="Gene3D" id="3.40.190.10">
    <property type="entry name" value="Periplasmic binding protein-like II"/>
    <property type="match status" value="2"/>
</dbReference>